<dbReference type="CDD" id="cd05403">
    <property type="entry name" value="NT_KNTase_like"/>
    <property type="match status" value="1"/>
</dbReference>
<sequence>MPDTEGYIPEAPTGDIAPPFRAVVTAVINGLTQRQGDLIHSLYLYGSVAQGTAKVGVSDLDICIILSRPASEAECQALEAVRRETEATHQAVSKIDFDIGTLSAALHPNHLYSWGYWLKHHCRCLYGDDLARRFPPFRPSRKIAQAINGDVVAVLQGYIRQLAAMDSLPARRPLQRAAARKLIRATNLLRSDEERDWPDTLEAHAARFLARYPARAEEIGYFLRESYHPEDDAGRFVARLETFMAWLADASRDDPPA</sequence>
<dbReference type="SUPFAM" id="SSF81301">
    <property type="entry name" value="Nucleotidyltransferase"/>
    <property type="match status" value="1"/>
</dbReference>
<feature type="domain" description="Polymerase nucleotidyl transferase" evidence="1">
    <location>
        <begin position="32"/>
        <end position="94"/>
    </location>
</feature>
<gene>
    <name evidence="2" type="ORF">C2E15_09490</name>
</gene>
<protein>
    <submittedName>
        <fullName evidence="2">Nucleotidyltransferase domain-containing protein</fullName>
    </submittedName>
</protein>
<dbReference type="EMBL" id="CP026377">
    <property type="protein sequence ID" value="AUX95433.1"/>
    <property type="molecule type" value="Genomic_DNA"/>
</dbReference>
<dbReference type="KEGG" id="pgz:C2E15_09490"/>
<dbReference type="Pfam" id="PF01909">
    <property type="entry name" value="NTP_transf_2"/>
    <property type="match status" value="1"/>
</dbReference>
<proteinExistence type="predicted"/>
<reference evidence="2 3" key="1">
    <citation type="submission" date="2018-01" db="EMBL/GenBank/DDBJ databases">
        <title>Complete and assembled Genome of Pantoea gaviniae DSM22758T.</title>
        <authorList>
            <person name="Stevens M.J.A."/>
            <person name="Zurfluh K."/>
            <person name="Stephan R."/>
        </authorList>
    </citation>
    <scope>NUCLEOTIDE SEQUENCE [LARGE SCALE GENOMIC DNA]</scope>
    <source>
        <strain evidence="2 3">DSM 22758</strain>
    </source>
</reference>
<evidence type="ECO:0000313" key="2">
    <source>
        <dbReference type="EMBL" id="AUX95433.1"/>
    </source>
</evidence>
<evidence type="ECO:0000259" key="1">
    <source>
        <dbReference type="Pfam" id="PF01909"/>
    </source>
</evidence>
<dbReference type="RefSeq" id="WP_104959136.1">
    <property type="nucleotide sequence ID" value="NZ_CP026377.1"/>
</dbReference>
<name>A0A2L0ILI5_9GAMM</name>
<accession>A0A2L0ILI5</accession>
<dbReference type="Proteomes" id="UP000238365">
    <property type="component" value="Chromosome"/>
</dbReference>
<dbReference type="InterPro" id="IPR002934">
    <property type="entry name" value="Polymerase_NTP_transf_dom"/>
</dbReference>
<evidence type="ECO:0000313" key="3">
    <source>
        <dbReference type="Proteomes" id="UP000238365"/>
    </source>
</evidence>
<dbReference type="Gene3D" id="3.30.460.10">
    <property type="entry name" value="Beta Polymerase, domain 2"/>
    <property type="match status" value="1"/>
</dbReference>
<keyword evidence="3" id="KW-1185">Reference proteome</keyword>
<organism evidence="2 3">
    <name type="scientific">Mixta gaviniae</name>
    <dbReference type="NCBI Taxonomy" id="665914"/>
    <lineage>
        <taxon>Bacteria</taxon>
        <taxon>Pseudomonadati</taxon>
        <taxon>Pseudomonadota</taxon>
        <taxon>Gammaproteobacteria</taxon>
        <taxon>Enterobacterales</taxon>
        <taxon>Erwiniaceae</taxon>
        <taxon>Mixta</taxon>
    </lineage>
</organism>
<keyword evidence="2" id="KW-0808">Transferase</keyword>
<dbReference type="InterPro" id="IPR043519">
    <property type="entry name" value="NT_sf"/>
</dbReference>
<dbReference type="AlphaFoldDB" id="A0A2L0ILI5"/>
<dbReference type="GO" id="GO:0016779">
    <property type="term" value="F:nucleotidyltransferase activity"/>
    <property type="evidence" value="ECO:0007669"/>
    <property type="project" value="InterPro"/>
</dbReference>